<keyword evidence="3" id="KW-1003">Cell membrane</keyword>
<keyword evidence="4 12" id="KW-0812">Transmembrane</keyword>
<comment type="subcellular location">
    <subcellularLocation>
        <location evidence="2">Cell membrane</location>
    </subcellularLocation>
    <subcellularLocation>
        <location evidence="1">Membrane</location>
        <topology evidence="1">Single-pass membrane protein</topology>
    </subcellularLocation>
</comment>
<dbReference type="GO" id="GO:0006417">
    <property type="term" value="P:regulation of translation"/>
    <property type="evidence" value="ECO:0007669"/>
    <property type="project" value="TreeGrafter"/>
</dbReference>
<dbReference type="GO" id="GO:0005886">
    <property type="term" value="C:plasma membrane"/>
    <property type="evidence" value="ECO:0007669"/>
    <property type="project" value="UniProtKB-SubCell"/>
</dbReference>
<sequence length="265" mass="28156">MEKNEHELLSSFALNALTDAEREEVLRYAATSDSARQELDDLQDTAAQISLSEPAIQPPDRLKASIMNAIQDVEQLPPTPLVQSESASPASDPHAAEAHKSELPRGGGKSQKFFALAAGVLLLAAGSLGAVAWNLNAQQKQLDAQMQAISGERDDMRQIMSAPDMKSKSQTLEDGATVRITYSAQSGLMAVSTAGMPELPEGKAYELWIISDKGAASAGMIHDVKATETMMIAEPMQGATHFGITVEPASGSPTPTTQPIMLQTL</sequence>
<evidence type="ECO:0000313" key="14">
    <source>
        <dbReference type="EMBL" id="GED04922.1"/>
    </source>
</evidence>
<evidence type="ECO:0000256" key="6">
    <source>
        <dbReference type="ARBA" id="ARBA00023015"/>
    </source>
</evidence>
<dbReference type="PANTHER" id="PTHR37461:SF1">
    <property type="entry name" value="ANTI-SIGMA-K FACTOR RSKA"/>
    <property type="match status" value="1"/>
</dbReference>
<evidence type="ECO:0000256" key="3">
    <source>
        <dbReference type="ARBA" id="ARBA00022475"/>
    </source>
</evidence>
<feature type="compositionally biased region" description="Basic and acidic residues" evidence="11">
    <location>
        <begin position="94"/>
        <end position="103"/>
    </location>
</feature>
<proteinExistence type="predicted"/>
<dbReference type="PANTHER" id="PTHR37461">
    <property type="entry name" value="ANTI-SIGMA-K FACTOR RSKA"/>
    <property type="match status" value="1"/>
</dbReference>
<dbReference type="Proteomes" id="UP000316612">
    <property type="component" value="Unassembled WGS sequence"/>
</dbReference>
<name>A0A4Y4DI48_GLUUR</name>
<comment type="caution">
    <text evidence="14">The sequence shown here is derived from an EMBL/GenBank/DDBJ whole genome shotgun (WGS) entry which is preliminary data.</text>
</comment>
<keyword evidence="6" id="KW-0805">Transcription regulation</keyword>
<evidence type="ECO:0000256" key="10">
    <source>
        <dbReference type="ARBA" id="ARBA00030803"/>
    </source>
</evidence>
<feature type="domain" description="Anti-sigma K factor RskA C-terminal" evidence="13">
    <location>
        <begin position="114"/>
        <end position="260"/>
    </location>
</feature>
<gene>
    <name evidence="14" type="ORF">AUR04nite_04540</name>
</gene>
<reference evidence="14 15" key="1">
    <citation type="submission" date="2019-06" db="EMBL/GenBank/DDBJ databases">
        <title>Whole genome shotgun sequence of Glutamicibacter uratoxydans NBRC 15515.</title>
        <authorList>
            <person name="Hosoyama A."/>
            <person name="Uohara A."/>
            <person name="Ohji S."/>
            <person name="Ichikawa N."/>
        </authorList>
    </citation>
    <scope>NUCLEOTIDE SEQUENCE [LARGE SCALE GENOMIC DNA]</scope>
    <source>
        <strain evidence="14 15">NBRC 15515</strain>
    </source>
</reference>
<evidence type="ECO:0000256" key="7">
    <source>
        <dbReference type="ARBA" id="ARBA00023136"/>
    </source>
</evidence>
<keyword evidence="7 12" id="KW-0472">Membrane</keyword>
<keyword evidence="8" id="KW-0804">Transcription</keyword>
<dbReference type="EMBL" id="BJNY01000002">
    <property type="protein sequence ID" value="GED04922.1"/>
    <property type="molecule type" value="Genomic_DNA"/>
</dbReference>
<evidence type="ECO:0000256" key="11">
    <source>
        <dbReference type="SAM" id="MobiDB-lite"/>
    </source>
</evidence>
<evidence type="ECO:0000313" key="15">
    <source>
        <dbReference type="Proteomes" id="UP000316612"/>
    </source>
</evidence>
<evidence type="ECO:0000256" key="4">
    <source>
        <dbReference type="ARBA" id="ARBA00022692"/>
    </source>
</evidence>
<dbReference type="Gene3D" id="1.10.10.1320">
    <property type="entry name" value="Anti-sigma factor, zinc-finger domain"/>
    <property type="match status" value="1"/>
</dbReference>
<evidence type="ECO:0000259" key="13">
    <source>
        <dbReference type="Pfam" id="PF10099"/>
    </source>
</evidence>
<evidence type="ECO:0000256" key="12">
    <source>
        <dbReference type="SAM" id="Phobius"/>
    </source>
</evidence>
<evidence type="ECO:0000256" key="1">
    <source>
        <dbReference type="ARBA" id="ARBA00004167"/>
    </source>
</evidence>
<evidence type="ECO:0000256" key="8">
    <source>
        <dbReference type="ARBA" id="ARBA00023163"/>
    </source>
</evidence>
<dbReference type="GO" id="GO:0016989">
    <property type="term" value="F:sigma factor antagonist activity"/>
    <property type="evidence" value="ECO:0007669"/>
    <property type="project" value="TreeGrafter"/>
</dbReference>
<dbReference type="Pfam" id="PF10099">
    <property type="entry name" value="RskA_C"/>
    <property type="match status" value="1"/>
</dbReference>
<dbReference type="InterPro" id="IPR051474">
    <property type="entry name" value="Anti-sigma-K/W_factor"/>
</dbReference>
<dbReference type="AlphaFoldDB" id="A0A4Y4DI48"/>
<dbReference type="RefSeq" id="WP_141361527.1">
    <property type="nucleotide sequence ID" value="NZ_BAAAJL010000003.1"/>
</dbReference>
<dbReference type="InterPro" id="IPR041916">
    <property type="entry name" value="Anti_sigma_zinc_sf"/>
</dbReference>
<keyword evidence="15" id="KW-1185">Reference proteome</keyword>
<feature type="region of interest" description="Disordered" evidence="11">
    <location>
        <begin position="80"/>
        <end position="106"/>
    </location>
</feature>
<evidence type="ECO:0000256" key="9">
    <source>
        <dbReference type="ARBA" id="ARBA00029829"/>
    </source>
</evidence>
<dbReference type="OrthoDB" id="153510at2"/>
<protein>
    <recommendedName>
        <fullName evidence="10">Regulator of SigK</fullName>
    </recommendedName>
    <alternativeName>
        <fullName evidence="9">Sigma-K anti-sigma factor RskA</fullName>
    </alternativeName>
</protein>
<evidence type="ECO:0000256" key="2">
    <source>
        <dbReference type="ARBA" id="ARBA00004236"/>
    </source>
</evidence>
<keyword evidence="5 12" id="KW-1133">Transmembrane helix</keyword>
<feature type="transmembrane region" description="Helical" evidence="12">
    <location>
        <begin position="113"/>
        <end position="133"/>
    </location>
</feature>
<organism evidence="14 15">
    <name type="scientific">Glutamicibacter uratoxydans</name>
    <name type="common">Arthrobacter uratoxydans</name>
    <dbReference type="NCBI Taxonomy" id="43667"/>
    <lineage>
        <taxon>Bacteria</taxon>
        <taxon>Bacillati</taxon>
        <taxon>Actinomycetota</taxon>
        <taxon>Actinomycetes</taxon>
        <taxon>Micrococcales</taxon>
        <taxon>Micrococcaceae</taxon>
        <taxon>Glutamicibacter</taxon>
    </lineage>
</organism>
<evidence type="ECO:0000256" key="5">
    <source>
        <dbReference type="ARBA" id="ARBA00022989"/>
    </source>
</evidence>
<accession>A0A4Y4DI48</accession>
<dbReference type="InterPro" id="IPR018764">
    <property type="entry name" value="RskA_C"/>
</dbReference>